<evidence type="ECO:0000256" key="2">
    <source>
        <dbReference type="ARBA" id="ARBA00022737"/>
    </source>
</evidence>
<feature type="repeat" description="WD" evidence="3">
    <location>
        <begin position="154"/>
        <end position="194"/>
    </location>
</feature>
<protein>
    <submittedName>
        <fullName evidence="5">WD repeatcontaining protein</fullName>
    </submittedName>
</protein>
<keyword evidence="1 3" id="KW-0853">WD repeat</keyword>
<dbReference type="InterPro" id="IPR015943">
    <property type="entry name" value="WD40/YVTN_repeat-like_dom_sf"/>
</dbReference>
<dbReference type="GeneID" id="14924180"/>
<name>L8HFK8_ACACF</name>
<proteinExistence type="predicted"/>
<dbReference type="PROSITE" id="PS50294">
    <property type="entry name" value="WD_REPEATS_REGION"/>
    <property type="match status" value="1"/>
</dbReference>
<evidence type="ECO:0000313" key="6">
    <source>
        <dbReference type="Proteomes" id="UP000011083"/>
    </source>
</evidence>
<dbReference type="InterPro" id="IPR020472">
    <property type="entry name" value="WD40_PAC1"/>
</dbReference>
<keyword evidence="2" id="KW-0677">Repeat</keyword>
<dbReference type="PROSITE" id="PS50082">
    <property type="entry name" value="WD_REPEATS_2"/>
    <property type="match status" value="3"/>
</dbReference>
<dbReference type="EMBL" id="KB007857">
    <property type="protein sequence ID" value="ELR23206.1"/>
    <property type="molecule type" value="Genomic_DNA"/>
</dbReference>
<dbReference type="PRINTS" id="PR00320">
    <property type="entry name" value="GPROTEINBRPT"/>
</dbReference>
<dbReference type="Proteomes" id="UP000011083">
    <property type="component" value="Unassembled WGS sequence"/>
</dbReference>
<feature type="compositionally biased region" description="Low complexity" evidence="4">
    <location>
        <begin position="450"/>
        <end position="460"/>
    </location>
</feature>
<feature type="region of interest" description="Disordered" evidence="4">
    <location>
        <begin position="484"/>
        <end position="528"/>
    </location>
</feature>
<dbReference type="AlphaFoldDB" id="L8HFK8"/>
<gene>
    <name evidence="5" type="ORF">ACA1_067900</name>
</gene>
<dbReference type="OMA" id="ECNTFEG"/>
<dbReference type="RefSeq" id="XP_004352734.1">
    <property type="nucleotide sequence ID" value="XM_004352682.1"/>
</dbReference>
<feature type="compositionally biased region" description="Polar residues" evidence="4">
    <location>
        <begin position="513"/>
        <end position="528"/>
    </location>
</feature>
<evidence type="ECO:0000313" key="5">
    <source>
        <dbReference type="EMBL" id="ELR23206.1"/>
    </source>
</evidence>
<feature type="repeat" description="WD" evidence="3">
    <location>
        <begin position="245"/>
        <end position="276"/>
    </location>
</feature>
<dbReference type="InterPro" id="IPR036322">
    <property type="entry name" value="WD40_repeat_dom_sf"/>
</dbReference>
<feature type="region of interest" description="Disordered" evidence="4">
    <location>
        <begin position="380"/>
        <end position="462"/>
    </location>
</feature>
<dbReference type="KEGG" id="acan:ACA1_067900"/>
<accession>L8HFK8</accession>
<dbReference type="Pfam" id="PF00400">
    <property type="entry name" value="WD40"/>
    <property type="match status" value="1"/>
</dbReference>
<dbReference type="InterPro" id="IPR040102">
    <property type="entry name" value="WDR41"/>
</dbReference>
<dbReference type="Gene3D" id="2.130.10.10">
    <property type="entry name" value="YVTN repeat-like/Quinoprotein amine dehydrogenase"/>
    <property type="match status" value="2"/>
</dbReference>
<organism evidence="5 6">
    <name type="scientific">Acanthamoeba castellanii (strain ATCC 30010 / Neff)</name>
    <dbReference type="NCBI Taxonomy" id="1257118"/>
    <lineage>
        <taxon>Eukaryota</taxon>
        <taxon>Amoebozoa</taxon>
        <taxon>Discosea</taxon>
        <taxon>Longamoebia</taxon>
        <taxon>Centramoebida</taxon>
        <taxon>Acanthamoebidae</taxon>
        <taxon>Acanthamoeba</taxon>
    </lineage>
</organism>
<feature type="compositionally biased region" description="Polar residues" evidence="4">
    <location>
        <begin position="427"/>
        <end position="442"/>
    </location>
</feature>
<dbReference type="PANTHER" id="PTHR22805:SF2">
    <property type="entry name" value="WD REPEAT-CONTAINING PROTEIN 41"/>
    <property type="match status" value="1"/>
</dbReference>
<feature type="repeat" description="WD" evidence="3">
    <location>
        <begin position="33"/>
        <end position="73"/>
    </location>
</feature>
<feature type="compositionally biased region" description="Basic residues" evidence="4">
    <location>
        <begin position="392"/>
        <end position="404"/>
    </location>
</feature>
<reference evidence="5 6" key="1">
    <citation type="journal article" date="2013" name="Genome Biol.">
        <title>Genome of Acanthamoeba castellanii highlights extensive lateral gene transfer and early evolution of tyrosine kinase signaling.</title>
        <authorList>
            <person name="Clarke M."/>
            <person name="Lohan A.J."/>
            <person name="Liu B."/>
            <person name="Lagkouvardos I."/>
            <person name="Roy S."/>
            <person name="Zafar N."/>
            <person name="Bertelli C."/>
            <person name="Schilde C."/>
            <person name="Kianianmomeni A."/>
            <person name="Burglin T.R."/>
            <person name="Frech C."/>
            <person name="Turcotte B."/>
            <person name="Kopec K.O."/>
            <person name="Synnott J.M."/>
            <person name="Choo C."/>
            <person name="Paponov I."/>
            <person name="Finkler A."/>
            <person name="Soon Heng Tan C."/>
            <person name="Hutchins A.P."/>
            <person name="Weinmeier T."/>
            <person name="Rattei T."/>
            <person name="Chu J.S."/>
            <person name="Gimenez G."/>
            <person name="Irimia M."/>
            <person name="Rigden D.J."/>
            <person name="Fitzpatrick D.A."/>
            <person name="Lorenzo-Morales J."/>
            <person name="Bateman A."/>
            <person name="Chiu C.H."/>
            <person name="Tang P."/>
            <person name="Hegemann P."/>
            <person name="Fromm H."/>
            <person name="Raoult D."/>
            <person name="Greub G."/>
            <person name="Miranda-Saavedra D."/>
            <person name="Chen N."/>
            <person name="Nash P."/>
            <person name="Ginger M.L."/>
            <person name="Horn M."/>
            <person name="Schaap P."/>
            <person name="Caler L."/>
            <person name="Loftus B."/>
        </authorList>
    </citation>
    <scope>NUCLEOTIDE SEQUENCE [LARGE SCALE GENOMIC DNA]</scope>
    <source>
        <strain evidence="5 6">Neff</strain>
    </source>
</reference>
<evidence type="ECO:0000256" key="1">
    <source>
        <dbReference type="ARBA" id="ARBA00022574"/>
    </source>
</evidence>
<dbReference type="SUPFAM" id="SSF50978">
    <property type="entry name" value="WD40 repeat-like"/>
    <property type="match status" value="1"/>
</dbReference>
<dbReference type="SMART" id="SM00320">
    <property type="entry name" value="WD40"/>
    <property type="match status" value="4"/>
</dbReference>
<dbReference type="STRING" id="1257118.L8HFK8"/>
<dbReference type="VEuPathDB" id="AmoebaDB:ACA1_067900"/>
<dbReference type="OrthoDB" id="273067at2759"/>
<dbReference type="InterPro" id="IPR001680">
    <property type="entry name" value="WD40_rpt"/>
</dbReference>
<evidence type="ECO:0000256" key="4">
    <source>
        <dbReference type="SAM" id="MobiDB-lite"/>
    </source>
</evidence>
<feature type="compositionally biased region" description="Basic and acidic residues" evidence="4">
    <location>
        <begin position="491"/>
        <end position="500"/>
    </location>
</feature>
<evidence type="ECO:0000256" key="3">
    <source>
        <dbReference type="PROSITE-ProRule" id="PRU00221"/>
    </source>
</evidence>
<dbReference type="GO" id="GO:0010506">
    <property type="term" value="P:regulation of autophagy"/>
    <property type="evidence" value="ECO:0007669"/>
    <property type="project" value="InterPro"/>
</dbReference>
<dbReference type="Pfam" id="PF25178">
    <property type="entry name" value="Beta-prop_WDR41"/>
    <property type="match status" value="1"/>
</dbReference>
<keyword evidence="6" id="KW-1185">Reference proteome</keyword>
<dbReference type="PANTHER" id="PTHR22805">
    <property type="entry name" value="WDR41-RELATED"/>
    <property type="match status" value="1"/>
</dbReference>
<sequence>MGVVNTKERRNSNNDDTLPSEFLSNSLNELQILEGHKDIVRLLVVLDQARIASASDDGTIMIWNYQTGCLTKLESGSETKASLFCSGGNDLHLKVWEFSSSAQTPPVLLGSMERQEEENLHCLLPISEDRVVTGSNSSFLFVYNRRTFQFDKLLAYHRESVRCLVTVNDALFASGSLDGSVVVWQADSLAPLKVLDYPEKYYENHIFTNSINHITVLTERYIGAAVGRGFKVFDISTGDCVAECKDGHDANVTRILSMYNRTRIVSCSADSSIKLWGAQLGGTSQKTPASRYAFGRLRAAPTQPVCLGDMWGHSDAVYDMVALSDSALCSCGADGLVILWKDGREQTEIRNQMAAISLMQNLLLEPPTDEPEETLALDLSAPIAPSETPQGRRSRANSTRRPRKPSLTSPRTKHKSPLKASRDGTPSKPSGLNSPEGQNGNAESPERMTVSDSQVQFSSQQKRRITLTYRATLDLEMEAGATLQDSGAFDLRQESNKSEEFGAVEYTSDESEMSSSTGDLYSTHSGLV</sequence>